<keyword evidence="3" id="KW-1003">Cell membrane</keyword>
<evidence type="ECO:0000313" key="9">
    <source>
        <dbReference type="EMBL" id="AWG42478.1"/>
    </source>
</evidence>
<evidence type="ECO:0000256" key="7">
    <source>
        <dbReference type="SAM" id="Phobius"/>
    </source>
</evidence>
<feature type="transmembrane region" description="Helical" evidence="7">
    <location>
        <begin position="384"/>
        <end position="407"/>
    </location>
</feature>
<keyword evidence="10" id="KW-1185">Reference proteome</keyword>
<proteinExistence type="inferred from homology"/>
<dbReference type="InterPro" id="IPR003838">
    <property type="entry name" value="ABC3_permease_C"/>
</dbReference>
<feature type="domain" description="ABC3 transporter permease C-terminal" evidence="8">
    <location>
        <begin position="269"/>
        <end position="409"/>
    </location>
</feature>
<feature type="transmembrane region" description="Helical" evidence="7">
    <location>
        <begin position="267"/>
        <end position="292"/>
    </location>
</feature>
<feature type="transmembrane region" description="Helical" evidence="7">
    <location>
        <begin position="313"/>
        <end position="339"/>
    </location>
</feature>
<keyword evidence="6 7" id="KW-0472">Membrane</keyword>
<dbReference type="EMBL" id="CP025785">
    <property type="protein sequence ID" value="AWG42478.1"/>
    <property type="molecule type" value="Genomic_DNA"/>
</dbReference>
<name>A0A2S1LW22_9SPIR</name>
<sequence>MMHPNIKELAKIAYIIFINSKNKKALIGSGISLSLVMIPLIIVYYMSSNIMNSTIEKYIENEGFSVQIEYNEPLKDSYLRSKLEQFKTEYKHDELRYFFERRTYGIIGNSKKQGALIRAIESKFIDENTHIKLIEGKKSLSKDEILISKQIQNKLNLNINESIYIVVPNSKYKKILPRAKQFNISGIIETGLREVDKNLVLISLQDSNIMSEAFSKSIIGLSITLNTKEKTDLLKREIEKDFQEYKIKTFYELYLNKYMNLDTSKKLLIFIMAFIVIFASINISSSLCMLILENKKKIAILKSIGMNNLSLKIIFILIAFILSSVSCIIGILIGNYIIINISHLINIIDIIVNTISKTFGADNTELLNSDYYISELNIKISMKFSLIILVSYTLISIATTLIPLNITSKLKEKDILR</sequence>
<gene>
    <name evidence="9" type="ORF">CR532_00405</name>
</gene>
<dbReference type="OrthoDB" id="9808461at2"/>
<evidence type="ECO:0000256" key="3">
    <source>
        <dbReference type="ARBA" id="ARBA00022475"/>
    </source>
</evidence>
<dbReference type="AlphaFoldDB" id="A0A2S1LW22"/>
<evidence type="ECO:0000256" key="6">
    <source>
        <dbReference type="ARBA" id="ARBA00023136"/>
    </source>
</evidence>
<evidence type="ECO:0000256" key="1">
    <source>
        <dbReference type="ARBA" id="ARBA00004651"/>
    </source>
</evidence>
<organism evidence="9 10">
    <name type="scientific">Candidatus Borreliella tachyglossi</name>
    <dbReference type="NCBI Taxonomy" id="1964448"/>
    <lineage>
        <taxon>Bacteria</taxon>
        <taxon>Pseudomonadati</taxon>
        <taxon>Spirochaetota</taxon>
        <taxon>Spirochaetia</taxon>
        <taxon>Spirochaetales</taxon>
        <taxon>Borreliaceae</taxon>
        <taxon>Borreliella</taxon>
    </lineage>
</organism>
<evidence type="ECO:0000313" key="10">
    <source>
        <dbReference type="Proteomes" id="UP000244655"/>
    </source>
</evidence>
<dbReference type="Pfam" id="PF02687">
    <property type="entry name" value="FtsX"/>
    <property type="match status" value="1"/>
</dbReference>
<dbReference type="GO" id="GO:0098797">
    <property type="term" value="C:plasma membrane protein complex"/>
    <property type="evidence" value="ECO:0007669"/>
    <property type="project" value="TreeGrafter"/>
</dbReference>
<dbReference type="RefSeq" id="WP_108728876.1">
    <property type="nucleotide sequence ID" value="NZ_CP025785.1"/>
</dbReference>
<feature type="transmembrane region" description="Helical" evidence="7">
    <location>
        <begin position="25"/>
        <end position="46"/>
    </location>
</feature>
<dbReference type="PANTHER" id="PTHR30489">
    <property type="entry name" value="LIPOPROTEIN-RELEASING SYSTEM TRANSMEMBRANE PROTEIN LOLE"/>
    <property type="match status" value="1"/>
</dbReference>
<dbReference type="PANTHER" id="PTHR30489:SF0">
    <property type="entry name" value="LIPOPROTEIN-RELEASING SYSTEM TRANSMEMBRANE PROTEIN LOLE"/>
    <property type="match status" value="1"/>
</dbReference>
<accession>A0A2S1LW22</accession>
<protein>
    <submittedName>
        <fullName evidence="9">ABC transporter permease</fullName>
    </submittedName>
</protein>
<evidence type="ECO:0000256" key="4">
    <source>
        <dbReference type="ARBA" id="ARBA00022692"/>
    </source>
</evidence>
<keyword evidence="5 7" id="KW-1133">Transmembrane helix</keyword>
<evidence type="ECO:0000256" key="2">
    <source>
        <dbReference type="ARBA" id="ARBA00005236"/>
    </source>
</evidence>
<evidence type="ECO:0000256" key="5">
    <source>
        <dbReference type="ARBA" id="ARBA00022989"/>
    </source>
</evidence>
<evidence type="ECO:0000259" key="8">
    <source>
        <dbReference type="Pfam" id="PF02687"/>
    </source>
</evidence>
<comment type="subcellular location">
    <subcellularLocation>
        <location evidence="1">Cell membrane</location>
        <topology evidence="1">Multi-pass membrane protein</topology>
    </subcellularLocation>
</comment>
<reference evidence="9 10" key="1">
    <citation type="submission" date="2018-01" db="EMBL/GenBank/DDBJ databases">
        <title>Genome sequence of Borrelia tachyglossi.</title>
        <authorList>
            <person name="Gofton A.W."/>
        </authorList>
    </citation>
    <scope>NUCLEOTIDE SEQUENCE [LARGE SCALE GENOMIC DNA]</scope>
    <source>
        <strain evidence="9 10">Bc-F10-1268</strain>
    </source>
</reference>
<dbReference type="GO" id="GO:0044874">
    <property type="term" value="P:lipoprotein localization to outer membrane"/>
    <property type="evidence" value="ECO:0007669"/>
    <property type="project" value="TreeGrafter"/>
</dbReference>
<comment type="similarity">
    <text evidence="2">Belongs to the ABC-4 integral membrane protein family. LolC/E subfamily.</text>
</comment>
<keyword evidence="4 7" id="KW-0812">Transmembrane</keyword>
<dbReference type="Proteomes" id="UP000244655">
    <property type="component" value="Chromosome"/>
</dbReference>
<dbReference type="InterPro" id="IPR051447">
    <property type="entry name" value="Lipoprotein-release_system"/>
</dbReference>